<evidence type="ECO:0000313" key="2">
    <source>
        <dbReference type="Proteomes" id="UP000549394"/>
    </source>
</evidence>
<protein>
    <submittedName>
        <fullName evidence="1">Uncharacterized protein</fullName>
    </submittedName>
</protein>
<dbReference type="EMBL" id="CAJFCJ010000005">
    <property type="protein sequence ID" value="CAD5114356.1"/>
    <property type="molecule type" value="Genomic_DNA"/>
</dbReference>
<proteinExistence type="predicted"/>
<reference evidence="1 2" key="1">
    <citation type="submission" date="2020-08" db="EMBL/GenBank/DDBJ databases">
        <authorList>
            <person name="Hejnol A."/>
        </authorList>
    </citation>
    <scope>NUCLEOTIDE SEQUENCE [LARGE SCALE GENOMIC DNA]</scope>
</reference>
<dbReference type="Proteomes" id="UP000549394">
    <property type="component" value="Unassembled WGS sequence"/>
</dbReference>
<comment type="caution">
    <text evidence="1">The sequence shown here is derived from an EMBL/GenBank/DDBJ whole genome shotgun (WGS) entry which is preliminary data.</text>
</comment>
<gene>
    <name evidence="1" type="ORF">DGYR_LOCUS3207</name>
</gene>
<evidence type="ECO:0000313" key="1">
    <source>
        <dbReference type="EMBL" id="CAD5114356.1"/>
    </source>
</evidence>
<dbReference type="AlphaFoldDB" id="A0A7I8VGG3"/>
<keyword evidence="2" id="KW-1185">Reference proteome</keyword>
<name>A0A7I8VGG3_9ANNE</name>
<accession>A0A7I8VGG3</accession>
<organism evidence="1 2">
    <name type="scientific">Dimorphilus gyrociliatus</name>
    <dbReference type="NCBI Taxonomy" id="2664684"/>
    <lineage>
        <taxon>Eukaryota</taxon>
        <taxon>Metazoa</taxon>
        <taxon>Spiralia</taxon>
        <taxon>Lophotrochozoa</taxon>
        <taxon>Annelida</taxon>
        <taxon>Polychaeta</taxon>
        <taxon>Polychaeta incertae sedis</taxon>
        <taxon>Dinophilidae</taxon>
        <taxon>Dimorphilus</taxon>
    </lineage>
</organism>
<sequence length="107" mass="12581">MYQEFDFKTTMGLDDLWIQNMRKLEAGELLKMFFLLRTEHEQLVRVEKDMESRVRAHTVSSLTAGKSYGELVPTQLYCDYGEVLKEREILEEALKCCGEEMSTRSYI</sequence>